<dbReference type="AlphaFoldDB" id="A0A3E2BJF9"/>
<organism evidence="3 4">
    <name type="scientific">Candidatus Saccharicenans subterraneus</name>
    <dbReference type="NCBI Taxonomy" id="2508984"/>
    <lineage>
        <taxon>Bacteria</taxon>
        <taxon>Candidatus Aminicenantota</taxon>
        <taxon>Candidatus Aminicenantia</taxon>
        <taxon>Candidatus Aminicenantales</taxon>
        <taxon>Candidatus Saccharicenantaceae</taxon>
        <taxon>Candidatus Saccharicenans</taxon>
    </lineage>
</organism>
<dbReference type="InterPro" id="IPR007160">
    <property type="entry name" value="DUF362"/>
</dbReference>
<accession>A0A3E2BJF9</accession>
<comment type="caution">
    <text evidence="3">The sequence shown here is derived from an EMBL/GenBank/DDBJ whole genome shotgun (WGS) entry which is preliminary data.</text>
</comment>
<proteinExistence type="predicted"/>
<gene>
    <name evidence="3" type="ORF">OP8BY_2379</name>
</gene>
<name>A0A3E2BJF9_9BACT</name>
<evidence type="ECO:0000259" key="2">
    <source>
        <dbReference type="Pfam" id="PF04015"/>
    </source>
</evidence>
<reference evidence="3 4" key="1">
    <citation type="submission" date="2018-08" db="EMBL/GenBank/DDBJ databases">
        <title>Genome analysis of the thermophilic bacterium of the candidate phylum Aminicenantes from deep subsurface aquifer revealed its physiology and ecological role.</title>
        <authorList>
            <person name="Kadnikov V.V."/>
            <person name="Mardanov A.V."/>
            <person name="Beletsky A.V."/>
            <person name="Karnachuk O.V."/>
            <person name="Ravin N.V."/>
        </authorList>
    </citation>
    <scope>NUCLEOTIDE SEQUENCE [LARGE SCALE GENOMIC DNA]</scope>
    <source>
        <strain evidence="3">BY38</strain>
    </source>
</reference>
<evidence type="ECO:0000313" key="3">
    <source>
        <dbReference type="EMBL" id="RFT14802.1"/>
    </source>
</evidence>
<dbReference type="EMBL" id="QUAH01000019">
    <property type="protein sequence ID" value="RFT14802.1"/>
    <property type="molecule type" value="Genomic_DNA"/>
</dbReference>
<evidence type="ECO:0000313" key="4">
    <source>
        <dbReference type="Proteomes" id="UP000257323"/>
    </source>
</evidence>
<dbReference type="Proteomes" id="UP000257323">
    <property type="component" value="Unassembled WGS sequence"/>
</dbReference>
<protein>
    <submittedName>
        <fullName evidence="3">Iron-sulfur cluster-binding protein</fullName>
    </submittedName>
</protein>
<evidence type="ECO:0000256" key="1">
    <source>
        <dbReference type="SAM" id="MobiDB-lite"/>
    </source>
</evidence>
<feature type="domain" description="DUF362" evidence="2">
    <location>
        <begin position="125"/>
        <end position="326"/>
    </location>
</feature>
<dbReference type="Pfam" id="PF04015">
    <property type="entry name" value="DUF362"/>
    <property type="match status" value="1"/>
</dbReference>
<feature type="region of interest" description="Disordered" evidence="1">
    <location>
        <begin position="42"/>
        <end position="83"/>
    </location>
</feature>
<sequence>MTKKIKDELKEKVFDRRKFLAAGLSLVGLSALGSKKLLSSGLKMGESPVGASPRVASVHGANLSGAGHGPSSPPSSSASGVFPVDPLAPAGKSRVLLIKTDDRADGVRKAFSFFKDRNPFQGKKVLVKPNFNTSDETPGSTHPDTLREILSELRKAGARELSIGDRSGPEPTEQVFDKKGIRQLAAAFEARLLNFDELGPDGYIKVTPPGSHWQDGFLVARPVVEAEALVSTCCLKTHQYGGIFTMSLKNSVGVVPRKGYTYMRELHSSPHQRRMIAEINYAYRPTFVILDGLVAFVDQGPMTGPRKEAHVFLAGVDRVAIDAVAVAILKELGSNDAIMKPRVFEQEQIARAAELGLGVSSPDEIIIETLDAPSADYAARIRPLLT</sequence>